<dbReference type="AlphaFoldDB" id="A0A2T6C1C0"/>
<evidence type="ECO:0000313" key="2">
    <source>
        <dbReference type="EMBL" id="PTX62124.1"/>
    </source>
</evidence>
<keyword evidence="1" id="KW-0472">Membrane</keyword>
<name>A0A2T6C1C0_9FLAO</name>
<keyword evidence="3" id="KW-1185">Reference proteome</keyword>
<feature type="transmembrane region" description="Helical" evidence="1">
    <location>
        <begin position="12"/>
        <end position="33"/>
    </location>
</feature>
<comment type="caution">
    <text evidence="2">The sequence shown here is derived from an EMBL/GenBank/DDBJ whole genome shotgun (WGS) entry which is preliminary data.</text>
</comment>
<sequence>MHNKNKKLFYEFAKILGVGVGVLYLKHILLQILQFDLCFFE</sequence>
<evidence type="ECO:0000313" key="3">
    <source>
        <dbReference type="Proteomes" id="UP000244090"/>
    </source>
</evidence>
<dbReference type="Proteomes" id="UP000244090">
    <property type="component" value="Unassembled WGS sequence"/>
</dbReference>
<keyword evidence="1" id="KW-0812">Transmembrane</keyword>
<gene>
    <name evidence="2" type="ORF">C8N46_103222</name>
</gene>
<accession>A0A2T6C1C0</accession>
<reference evidence="2 3" key="1">
    <citation type="submission" date="2018-04" db="EMBL/GenBank/DDBJ databases">
        <title>Genomic Encyclopedia of Archaeal and Bacterial Type Strains, Phase II (KMG-II): from individual species to whole genera.</title>
        <authorList>
            <person name="Goeker M."/>
        </authorList>
    </citation>
    <scope>NUCLEOTIDE SEQUENCE [LARGE SCALE GENOMIC DNA]</scope>
    <source>
        <strain evidence="2 3">DSM 25731</strain>
    </source>
</reference>
<protein>
    <submittedName>
        <fullName evidence="2">Uncharacterized protein</fullName>
    </submittedName>
</protein>
<organism evidence="2 3">
    <name type="scientific">Kordia periserrulae</name>
    <dbReference type="NCBI Taxonomy" id="701523"/>
    <lineage>
        <taxon>Bacteria</taxon>
        <taxon>Pseudomonadati</taxon>
        <taxon>Bacteroidota</taxon>
        <taxon>Flavobacteriia</taxon>
        <taxon>Flavobacteriales</taxon>
        <taxon>Flavobacteriaceae</taxon>
        <taxon>Kordia</taxon>
    </lineage>
</organism>
<dbReference type="EMBL" id="QBKT01000003">
    <property type="protein sequence ID" value="PTX62124.1"/>
    <property type="molecule type" value="Genomic_DNA"/>
</dbReference>
<proteinExistence type="predicted"/>
<evidence type="ECO:0000256" key="1">
    <source>
        <dbReference type="SAM" id="Phobius"/>
    </source>
</evidence>
<keyword evidence="1" id="KW-1133">Transmembrane helix</keyword>